<evidence type="ECO:0000256" key="4">
    <source>
        <dbReference type="ARBA" id="ARBA00022989"/>
    </source>
</evidence>
<dbReference type="AlphaFoldDB" id="Q27SN7"/>
<name>Q27SN7_EUGGR</name>
<evidence type="ECO:0000256" key="2">
    <source>
        <dbReference type="ARBA" id="ARBA00022448"/>
    </source>
</evidence>
<dbReference type="InterPro" id="IPR036259">
    <property type="entry name" value="MFS_trans_sf"/>
</dbReference>
<reference evidence="8" key="1">
    <citation type="journal article" date="2006" name="J. Mol. Evol.">
        <title>The frequency of eubacterium-to-eukaryote lateral gene transfers shows significant cross-taxa variation within amoebozoa.</title>
        <authorList>
            <person name="Watkins R.F."/>
            <person name="Gray M.W."/>
        </authorList>
    </citation>
    <scope>NUCLEOTIDE SEQUENCE</scope>
</reference>
<dbReference type="PROSITE" id="PS00217">
    <property type="entry name" value="SUGAR_TRANSPORT_2"/>
    <property type="match status" value="1"/>
</dbReference>
<evidence type="ECO:0000256" key="6">
    <source>
        <dbReference type="SAM" id="Phobius"/>
    </source>
</evidence>
<sequence length="98" mass="10194">LIGTLTGQLVFGALGDKMGRKGSYTITLVLLVGMTLLQVVGAWGSADVFLGLFLTWRFLLGVGIGGEYPLSAIISSEYASTKLRGPMVACVKATQGLG</sequence>
<feature type="transmembrane region" description="Helical" evidence="6">
    <location>
        <begin position="49"/>
        <end position="74"/>
    </location>
</feature>
<feature type="non-terminal residue" evidence="8">
    <location>
        <position position="1"/>
    </location>
</feature>
<proteinExistence type="evidence at transcript level"/>
<protein>
    <submittedName>
        <fullName evidence="8">Phosphate transporter</fullName>
    </submittedName>
</protein>
<accession>Q27SN7</accession>
<dbReference type="Gene3D" id="1.20.1250.20">
    <property type="entry name" value="MFS general substrate transporter like domains"/>
    <property type="match status" value="1"/>
</dbReference>
<organism evidence="8">
    <name type="scientific">Euglena gracilis</name>
    <dbReference type="NCBI Taxonomy" id="3039"/>
    <lineage>
        <taxon>Eukaryota</taxon>
        <taxon>Discoba</taxon>
        <taxon>Euglenozoa</taxon>
        <taxon>Euglenida</taxon>
        <taxon>Spirocuta</taxon>
        <taxon>Euglenophyceae</taxon>
        <taxon>Euglenales</taxon>
        <taxon>Euglenaceae</taxon>
        <taxon>Euglena</taxon>
    </lineage>
</organism>
<dbReference type="InterPro" id="IPR005829">
    <property type="entry name" value="Sugar_transporter_CS"/>
</dbReference>
<dbReference type="GO" id="GO:0022857">
    <property type="term" value="F:transmembrane transporter activity"/>
    <property type="evidence" value="ECO:0007669"/>
    <property type="project" value="InterPro"/>
</dbReference>
<keyword evidence="2" id="KW-0813">Transport</keyword>
<evidence type="ECO:0000313" key="8">
    <source>
        <dbReference type="EMBL" id="ABD46572.1"/>
    </source>
</evidence>
<evidence type="ECO:0000256" key="1">
    <source>
        <dbReference type="ARBA" id="ARBA00004141"/>
    </source>
</evidence>
<dbReference type="EMBL" id="DQ384321">
    <property type="protein sequence ID" value="ABD46572.1"/>
    <property type="molecule type" value="mRNA"/>
</dbReference>
<dbReference type="GO" id="GO:0016020">
    <property type="term" value="C:membrane"/>
    <property type="evidence" value="ECO:0007669"/>
    <property type="project" value="UniProtKB-SubCell"/>
</dbReference>
<keyword evidence="4 6" id="KW-1133">Transmembrane helix</keyword>
<dbReference type="PROSITE" id="PS50850">
    <property type="entry name" value="MFS"/>
    <property type="match status" value="1"/>
</dbReference>
<evidence type="ECO:0000259" key="7">
    <source>
        <dbReference type="PROSITE" id="PS50850"/>
    </source>
</evidence>
<dbReference type="PANTHER" id="PTHR23511">
    <property type="entry name" value="SYNAPTIC VESICLE GLYCOPROTEIN 2"/>
    <property type="match status" value="1"/>
</dbReference>
<evidence type="ECO:0000256" key="3">
    <source>
        <dbReference type="ARBA" id="ARBA00022692"/>
    </source>
</evidence>
<dbReference type="InterPro" id="IPR020846">
    <property type="entry name" value="MFS_dom"/>
</dbReference>
<feature type="transmembrane region" description="Helical" evidence="6">
    <location>
        <begin position="24"/>
        <end position="43"/>
    </location>
</feature>
<feature type="domain" description="Major facilitator superfamily (MFS) profile" evidence="7">
    <location>
        <begin position="1"/>
        <end position="98"/>
    </location>
</feature>
<evidence type="ECO:0000256" key="5">
    <source>
        <dbReference type="ARBA" id="ARBA00023136"/>
    </source>
</evidence>
<keyword evidence="5 6" id="KW-0472">Membrane</keyword>
<dbReference type="PANTHER" id="PTHR23511:SF34">
    <property type="entry name" value="SYNAPTIC VESICLE GLYCOPROTEIN 2"/>
    <property type="match status" value="1"/>
</dbReference>
<dbReference type="SUPFAM" id="SSF103473">
    <property type="entry name" value="MFS general substrate transporter"/>
    <property type="match status" value="1"/>
</dbReference>
<comment type="subcellular location">
    <subcellularLocation>
        <location evidence="1">Membrane</location>
        <topology evidence="1">Multi-pass membrane protein</topology>
    </subcellularLocation>
</comment>
<dbReference type="InterPro" id="IPR005828">
    <property type="entry name" value="MFS_sugar_transport-like"/>
</dbReference>
<dbReference type="Pfam" id="PF00083">
    <property type="entry name" value="Sugar_tr"/>
    <property type="match status" value="1"/>
</dbReference>
<keyword evidence="3 6" id="KW-0812">Transmembrane</keyword>
<feature type="non-terminal residue" evidence="8">
    <location>
        <position position="98"/>
    </location>
</feature>